<sequence length="650" mass="72717">MTVKTETAPAILPGWFTDGVVNRLKAEISSVFILHGDVTCLVPNPNADDEPRWPYIPLHALFERVFDKREMVIFYNIATGMRFLNSDMEKEFRKVAEIAGDEDADPKDPVAIAKAELAAKRQLPREPELCLPLIEKALKKMDRVAIIIESAHFIAPESTGTGLLLNERTHIARLRTWAQDSRVKKRSNIVLLLTDLASKISGELRQSSSRIGSVFIPKPSPDERKFYIERQAFGMSQEQEVEKQLAALQKKRARAKGESEEEIQGEIEELEEQLKQFPMHFEVPKDFEIDIFVNATQGMSLRQILEIFRAAAQAKRSVDISFVKAKKKEILNAEYGDVMEIADPQWSLEEIGGLAKQKAYFVSVMESIRTGEIRLIPQGITVMGPPGTGKTALIEALAKGASYNFVKMKNARSMWVGMSEERTERQIQGLWALAPVIVMNDEADLGEANRDAPKGDSGVSERIMQAWMRFLSEPRIRGRVVMVNCTNRPDRMDAAMKRSGRSDDRIAILMPTEEEGKAIFGVMFRRYNIPTDITDFAPFAGMAKGLSGADIESITLKSFRFAGEMGKKKVDDEALREAIADFIPSASQADIDLMTLLAISESSSRRLLPANTREIIEEIKKRNLVQGGADLIAQIEARNIVKLDEATSAD</sequence>
<evidence type="ECO:0000256" key="5">
    <source>
        <dbReference type="SAM" id="Coils"/>
    </source>
</evidence>
<dbReference type="PANTHER" id="PTHR42960:SF1">
    <property type="entry name" value="YCF46 PROTEIN"/>
    <property type="match status" value="1"/>
</dbReference>
<dbReference type="AlphaFoldDB" id="A0A0G1ZAU9"/>
<dbReference type="Gene3D" id="3.40.50.300">
    <property type="entry name" value="P-loop containing nucleotide triphosphate hydrolases"/>
    <property type="match status" value="1"/>
</dbReference>
<keyword evidence="2" id="KW-0067">ATP-binding</keyword>
<accession>A0A0G1ZAU9</accession>
<evidence type="ECO:0000256" key="2">
    <source>
        <dbReference type="ARBA" id="ARBA00022840"/>
    </source>
</evidence>
<evidence type="ECO:0000259" key="6">
    <source>
        <dbReference type="SMART" id="SM00382"/>
    </source>
</evidence>
<feature type="domain" description="AAA+ ATPase" evidence="6">
    <location>
        <begin position="376"/>
        <end position="512"/>
    </location>
</feature>
<comment type="similarity">
    <text evidence="3">Belongs to the AAA ATPase family. Highly divergent.</text>
</comment>
<dbReference type="SUPFAM" id="SSF52540">
    <property type="entry name" value="P-loop containing nucleoside triphosphate hydrolases"/>
    <property type="match status" value="1"/>
</dbReference>
<keyword evidence="1" id="KW-0547">Nucleotide-binding</keyword>
<name>A0A0G1ZAU9_9BACT</name>
<dbReference type="Proteomes" id="UP000034273">
    <property type="component" value="Unassembled WGS sequence"/>
</dbReference>
<dbReference type="CDD" id="cd19481">
    <property type="entry name" value="RecA-like_protease"/>
    <property type="match status" value="1"/>
</dbReference>
<dbReference type="SMART" id="SM00382">
    <property type="entry name" value="AAA"/>
    <property type="match status" value="1"/>
</dbReference>
<dbReference type="EMBL" id="LCQW01000002">
    <property type="protein sequence ID" value="KKW24857.1"/>
    <property type="molecule type" value="Genomic_DNA"/>
</dbReference>
<evidence type="ECO:0000256" key="4">
    <source>
        <dbReference type="ARBA" id="ARBA00040480"/>
    </source>
</evidence>
<evidence type="ECO:0000256" key="3">
    <source>
        <dbReference type="ARBA" id="ARBA00038088"/>
    </source>
</evidence>
<dbReference type="GO" id="GO:0005524">
    <property type="term" value="F:ATP binding"/>
    <property type="evidence" value="ECO:0007669"/>
    <property type="project" value="UniProtKB-KW"/>
</dbReference>
<protein>
    <recommendedName>
        <fullName evidence="4">Uncharacterized AAA domain-containing protein ycf46</fullName>
    </recommendedName>
</protein>
<organism evidence="7 8">
    <name type="scientific">Candidatus Kaiserbacteria bacterium GW2011_GWA2_52_12</name>
    <dbReference type="NCBI Taxonomy" id="1618671"/>
    <lineage>
        <taxon>Bacteria</taxon>
        <taxon>Candidatus Kaiseribacteriota</taxon>
    </lineage>
</organism>
<dbReference type="PANTHER" id="PTHR42960">
    <property type="entry name" value="YCF46 PROTEIN"/>
    <property type="match status" value="1"/>
</dbReference>
<keyword evidence="5" id="KW-0175">Coiled coil</keyword>
<comment type="caution">
    <text evidence="7">The sequence shown here is derived from an EMBL/GenBank/DDBJ whole genome shotgun (WGS) entry which is preliminary data.</text>
</comment>
<proteinExistence type="inferred from homology"/>
<dbReference type="Pfam" id="PF00004">
    <property type="entry name" value="AAA"/>
    <property type="match status" value="1"/>
</dbReference>
<dbReference type="InterPro" id="IPR052381">
    <property type="entry name" value="AAA_domain_protein"/>
</dbReference>
<feature type="coiled-coil region" evidence="5">
    <location>
        <begin position="238"/>
        <end position="276"/>
    </location>
</feature>
<evidence type="ECO:0000313" key="7">
    <source>
        <dbReference type="EMBL" id="KKW24857.1"/>
    </source>
</evidence>
<gene>
    <name evidence="7" type="ORF">UY67_C0002G0006</name>
</gene>
<dbReference type="InterPro" id="IPR003959">
    <property type="entry name" value="ATPase_AAA_core"/>
</dbReference>
<dbReference type="InterPro" id="IPR003593">
    <property type="entry name" value="AAA+_ATPase"/>
</dbReference>
<dbReference type="Gene3D" id="1.10.8.60">
    <property type="match status" value="1"/>
</dbReference>
<dbReference type="GO" id="GO:0016887">
    <property type="term" value="F:ATP hydrolysis activity"/>
    <property type="evidence" value="ECO:0007669"/>
    <property type="project" value="InterPro"/>
</dbReference>
<reference evidence="7 8" key="1">
    <citation type="journal article" date="2015" name="Nature">
        <title>rRNA introns, odd ribosomes, and small enigmatic genomes across a large radiation of phyla.</title>
        <authorList>
            <person name="Brown C.T."/>
            <person name="Hug L.A."/>
            <person name="Thomas B.C."/>
            <person name="Sharon I."/>
            <person name="Castelle C.J."/>
            <person name="Singh A."/>
            <person name="Wilkins M.J."/>
            <person name="Williams K.H."/>
            <person name="Banfield J.F."/>
        </authorList>
    </citation>
    <scope>NUCLEOTIDE SEQUENCE [LARGE SCALE GENOMIC DNA]</scope>
</reference>
<dbReference type="STRING" id="1618671.UY67_C0002G0006"/>
<evidence type="ECO:0000256" key="1">
    <source>
        <dbReference type="ARBA" id="ARBA00022741"/>
    </source>
</evidence>
<dbReference type="InterPro" id="IPR027417">
    <property type="entry name" value="P-loop_NTPase"/>
</dbReference>
<evidence type="ECO:0000313" key="8">
    <source>
        <dbReference type="Proteomes" id="UP000034273"/>
    </source>
</evidence>